<keyword evidence="3" id="KW-1185">Reference proteome</keyword>
<evidence type="ECO:0008006" key="4">
    <source>
        <dbReference type="Google" id="ProtNLM"/>
    </source>
</evidence>
<comment type="caution">
    <text evidence="2">The sequence shown here is derived from an EMBL/GenBank/DDBJ whole genome shotgun (WGS) entry which is preliminary data.</text>
</comment>
<gene>
    <name evidence="2" type="ORF">QE417_000387</name>
</gene>
<protein>
    <recommendedName>
        <fullName evidence="4">DUF3108 domain-containing protein</fullName>
    </recommendedName>
</protein>
<feature type="chain" id="PRO_5046511088" description="DUF3108 domain-containing protein" evidence="1">
    <location>
        <begin position="34"/>
        <end position="240"/>
    </location>
</feature>
<keyword evidence="1" id="KW-0732">Signal</keyword>
<organism evidence="2 3">
    <name type="scientific">Mucilaginibacter terrae</name>
    <dbReference type="NCBI Taxonomy" id="1955052"/>
    <lineage>
        <taxon>Bacteria</taxon>
        <taxon>Pseudomonadati</taxon>
        <taxon>Bacteroidota</taxon>
        <taxon>Sphingobacteriia</taxon>
        <taxon>Sphingobacteriales</taxon>
        <taxon>Sphingobacteriaceae</taxon>
        <taxon>Mucilaginibacter</taxon>
    </lineage>
</organism>
<evidence type="ECO:0000313" key="2">
    <source>
        <dbReference type="EMBL" id="MDT3401315.1"/>
    </source>
</evidence>
<dbReference type="EMBL" id="JAVLVU010000001">
    <property type="protein sequence ID" value="MDT3401315.1"/>
    <property type="molecule type" value="Genomic_DNA"/>
</dbReference>
<accession>A0ABU3GRP9</accession>
<dbReference type="Proteomes" id="UP001258315">
    <property type="component" value="Unassembled WGS sequence"/>
</dbReference>
<name>A0ABU3GRP9_9SPHI</name>
<evidence type="ECO:0000313" key="3">
    <source>
        <dbReference type="Proteomes" id="UP001258315"/>
    </source>
</evidence>
<proteinExistence type="predicted"/>
<evidence type="ECO:0000256" key="1">
    <source>
        <dbReference type="SAM" id="SignalP"/>
    </source>
</evidence>
<feature type="signal peptide" evidence="1">
    <location>
        <begin position="1"/>
        <end position="33"/>
    </location>
</feature>
<sequence length="240" mass="26762">MMKDNMLLFRTFKRIIGLCAFLILSASATQVSAQRSLVTAAVIKYGLDGSFLDPVNLRTPTDRAFALKESTITAGKTKVLEARFDPSSASREQWKVVAVDGKAPSLYETNIFRNIREKAPVDKPDERTYRIDGETADQLVISYKLDAASIPMDALFLKDCRVLLTVDLRTKQLVTLRLVNEKPVKIGPLTAGKFSILTTFTYDSTGRRYLPLKDLLNMEAAFLGKTVTTSVETVYSDYSK</sequence>
<reference evidence="3" key="1">
    <citation type="submission" date="2023-07" db="EMBL/GenBank/DDBJ databases">
        <title>Functional and genomic diversity of the sorghum phyllosphere microbiome.</title>
        <authorList>
            <person name="Shade A."/>
        </authorList>
    </citation>
    <scope>NUCLEOTIDE SEQUENCE [LARGE SCALE GENOMIC DNA]</scope>
    <source>
        <strain evidence="3">SORGH_AS_0422</strain>
    </source>
</reference>
<dbReference type="RefSeq" id="WP_311947172.1">
    <property type="nucleotide sequence ID" value="NZ_JAVLVU010000001.1"/>
</dbReference>